<feature type="domain" description="FAD-dependent urate hydroxylase HpyO/Asp monooxygenase CreE-like FAD/NAD(P)-binding" evidence="1">
    <location>
        <begin position="16"/>
        <end position="173"/>
    </location>
</feature>
<dbReference type="Gene3D" id="3.50.50.60">
    <property type="entry name" value="FAD/NAD(P)-binding domain"/>
    <property type="match status" value="1"/>
</dbReference>
<name>A0ABM9I523_9GAMM</name>
<organism evidence="2 3">
    <name type="scientific">Methylocaldum szegediense</name>
    <dbReference type="NCBI Taxonomy" id="73780"/>
    <lineage>
        <taxon>Bacteria</taxon>
        <taxon>Pseudomonadati</taxon>
        <taxon>Pseudomonadota</taxon>
        <taxon>Gammaproteobacteria</taxon>
        <taxon>Methylococcales</taxon>
        <taxon>Methylococcaceae</taxon>
        <taxon>Methylocaldum</taxon>
    </lineage>
</organism>
<accession>A0ABM9I523</accession>
<dbReference type="InterPro" id="IPR016024">
    <property type="entry name" value="ARM-type_fold"/>
</dbReference>
<dbReference type="InterPro" id="IPR038732">
    <property type="entry name" value="HpyO/CreE_NAD-binding"/>
</dbReference>
<evidence type="ECO:0000259" key="1">
    <source>
        <dbReference type="Pfam" id="PF13454"/>
    </source>
</evidence>
<dbReference type="InterPro" id="IPR011989">
    <property type="entry name" value="ARM-like"/>
</dbReference>
<dbReference type="SUPFAM" id="SSF51905">
    <property type="entry name" value="FAD/NAD(P)-binding domain"/>
    <property type="match status" value="2"/>
</dbReference>
<dbReference type="Proteomes" id="UP001162030">
    <property type="component" value="Chromosome"/>
</dbReference>
<protein>
    <recommendedName>
        <fullName evidence="1">FAD-dependent urate hydroxylase HpyO/Asp monooxygenase CreE-like FAD/NAD(P)-binding domain-containing protein</fullName>
    </recommendedName>
</protein>
<dbReference type="PANTHER" id="PTHR40254:SF1">
    <property type="entry name" value="BLR0577 PROTEIN"/>
    <property type="match status" value="1"/>
</dbReference>
<dbReference type="InterPro" id="IPR004155">
    <property type="entry name" value="PBS_lyase_HEAT"/>
</dbReference>
<dbReference type="RefSeq" id="WP_317963332.1">
    <property type="nucleotide sequence ID" value="NZ_OX458333.1"/>
</dbReference>
<dbReference type="SUPFAM" id="SSF48371">
    <property type="entry name" value="ARM repeat"/>
    <property type="match status" value="1"/>
</dbReference>
<keyword evidence="3" id="KW-1185">Reference proteome</keyword>
<sequence length="787" mass="86368">MTATTSARVQSEGTIAIVGAGFAGTMVGVHLLKRASSPLRITLIERYPEQFCRGVAYSTRERCHLLNVGAGNMSAFPDYPDDFLQWALDRKQRLADFLPGDEISPHTFLTRHLYGEYLHGVFEQALGGARPGVELAVVYDEVIDIVADDAMQNIELRSGNTIQAHRVVLALGNFPPPDPSVADDAFYQSARYCRNPWSKGGSPVVGRDETCLMIGSGLTMVDLAIALRERDFRGRIHVVSRHGWLPPVQQPGPESPCRIDFDELPRTVRSLLRWFRAQLRTGQDWRSLISAVRPRTASTWSALPVQEKRRFIRHLRTLWDNHRHQLAPVAAEKLRAMIASDQLTVHAGRVERFVEDEHGVDVTIRLRGSNERKILRVDRVVNCTGSECDYRKLREPLVENLIRRGRVIPDAVAFGLAVSPDGALIDAEGRVSDSLFTLGPPRKGTLWETTAVPEIRVQAQQLAERLLASFEGKSDERSSEAASPVARGDAGVRRLAVLRLAECEEEEAVPELTKALSDSDRDVRLEAVRVLAEFDGPPVVASLLVAIEDPDDAVRGAAADALAEKCDESDQFELLNRLDHSDAFVRAAALRALKPLKLPAALKPAIAALQDDHVGVRREAVGVLGYLQSEAAVPALKDAVHDAHSEVRRAAIKALIPHGIASRDSLKDADWQVRQDAAESVGKVKDRHGFDALLAALEDDHWQVRQKAAWSLGQLGDPRAIPVLGSQLLSHPESNVRKEAAAALGAIGHADGEIYLQKASADCDADVRKSVRLALQMIGKGFAARDC</sequence>
<gene>
    <name evidence="2" type="ORF">MSZNOR_3365</name>
</gene>
<dbReference type="Pfam" id="PF13454">
    <property type="entry name" value="NAD_binding_9"/>
    <property type="match status" value="1"/>
</dbReference>
<dbReference type="EMBL" id="OX458333">
    <property type="protein sequence ID" value="CAI8897175.1"/>
    <property type="molecule type" value="Genomic_DNA"/>
</dbReference>
<dbReference type="Gene3D" id="1.25.10.10">
    <property type="entry name" value="Leucine-rich Repeat Variant"/>
    <property type="match status" value="3"/>
</dbReference>
<dbReference type="InterPro" id="IPR052189">
    <property type="entry name" value="L-asp_N-monooxygenase_NS-form"/>
</dbReference>
<dbReference type="SMART" id="SM00567">
    <property type="entry name" value="EZ_HEAT"/>
    <property type="match status" value="7"/>
</dbReference>
<dbReference type="PANTHER" id="PTHR40254">
    <property type="entry name" value="BLR0577 PROTEIN"/>
    <property type="match status" value="1"/>
</dbReference>
<reference evidence="2 3" key="1">
    <citation type="submission" date="2023-03" db="EMBL/GenBank/DDBJ databases">
        <authorList>
            <person name="Pearce D."/>
        </authorList>
    </citation>
    <scope>NUCLEOTIDE SEQUENCE [LARGE SCALE GENOMIC DNA]</scope>
    <source>
        <strain evidence="2">Msz</strain>
    </source>
</reference>
<evidence type="ECO:0000313" key="3">
    <source>
        <dbReference type="Proteomes" id="UP001162030"/>
    </source>
</evidence>
<proteinExistence type="predicted"/>
<evidence type="ECO:0000313" key="2">
    <source>
        <dbReference type="EMBL" id="CAI8897175.1"/>
    </source>
</evidence>
<dbReference type="InterPro" id="IPR036188">
    <property type="entry name" value="FAD/NAD-bd_sf"/>
</dbReference>
<dbReference type="Pfam" id="PF13646">
    <property type="entry name" value="HEAT_2"/>
    <property type="match status" value="3"/>
</dbReference>